<reference evidence="1 2" key="1">
    <citation type="submission" date="2016-03" db="EMBL/GenBank/DDBJ databases">
        <authorList>
            <person name="Ploux O."/>
        </authorList>
    </citation>
    <scope>NUCLEOTIDE SEQUENCE [LARGE SCALE GENOMIC DNA]</scope>
    <source>
        <strain evidence="1 2">R-45370</strain>
    </source>
</reference>
<evidence type="ECO:0000313" key="2">
    <source>
        <dbReference type="Proteomes" id="UP000078476"/>
    </source>
</evidence>
<name>A0A177N4S6_9GAMM</name>
<dbReference type="AlphaFoldDB" id="A0A177N4S6"/>
<dbReference type="STRING" id="980561.A1359_13930"/>
<proteinExistence type="predicted"/>
<accession>A0A177N4S6</accession>
<organism evidence="1 2">
    <name type="scientific">Methylomonas lenta</name>
    <dbReference type="NCBI Taxonomy" id="980561"/>
    <lineage>
        <taxon>Bacteria</taxon>
        <taxon>Pseudomonadati</taxon>
        <taxon>Pseudomonadota</taxon>
        <taxon>Gammaproteobacteria</taxon>
        <taxon>Methylococcales</taxon>
        <taxon>Methylococcaceae</taxon>
        <taxon>Methylomonas</taxon>
    </lineage>
</organism>
<dbReference type="EMBL" id="LUUI01000131">
    <property type="protein sequence ID" value="OAI12140.1"/>
    <property type="molecule type" value="Genomic_DNA"/>
</dbReference>
<dbReference type="Proteomes" id="UP000078476">
    <property type="component" value="Unassembled WGS sequence"/>
</dbReference>
<evidence type="ECO:0000313" key="1">
    <source>
        <dbReference type="EMBL" id="OAI12140.1"/>
    </source>
</evidence>
<protein>
    <submittedName>
        <fullName evidence="1">Uncharacterized protein</fullName>
    </submittedName>
</protein>
<gene>
    <name evidence="1" type="ORF">A1359_13930</name>
</gene>
<comment type="caution">
    <text evidence="1">The sequence shown here is derived from an EMBL/GenBank/DDBJ whole genome shotgun (WGS) entry which is preliminary data.</text>
</comment>
<sequence length="73" mass="8052">MVMLVIVAAMALFTALVMAFKNPIIILRKLIISRLVVFTISATEALATQIAQRYMEDMITTGIGEPPTRIEIS</sequence>
<keyword evidence="2" id="KW-1185">Reference proteome</keyword>